<evidence type="ECO:0008006" key="4">
    <source>
        <dbReference type="Google" id="ProtNLM"/>
    </source>
</evidence>
<dbReference type="EMBL" id="JAGJRS010000026">
    <property type="protein sequence ID" value="MBP1475270.1"/>
    <property type="molecule type" value="Genomic_DNA"/>
</dbReference>
<keyword evidence="1" id="KW-0732">Signal</keyword>
<organism evidence="2 3">
    <name type="scientific">Frateuria flava</name>
    <dbReference type="NCBI Taxonomy" id="2821489"/>
    <lineage>
        <taxon>Bacteria</taxon>
        <taxon>Pseudomonadati</taxon>
        <taxon>Pseudomonadota</taxon>
        <taxon>Gammaproteobacteria</taxon>
        <taxon>Lysobacterales</taxon>
        <taxon>Rhodanobacteraceae</taxon>
        <taxon>Frateuria</taxon>
    </lineage>
</organism>
<evidence type="ECO:0000313" key="3">
    <source>
        <dbReference type="Proteomes" id="UP000823790"/>
    </source>
</evidence>
<evidence type="ECO:0000313" key="2">
    <source>
        <dbReference type="EMBL" id="MBP1475270.1"/>
    </source>
</evidence>
<comment type="caution">
    <text evidence="2">The sequence shown here is derived from an EMBL/GenBank/DDBJ whole genome shotgun (WGS) entry which is preliminary data.</text>
</comment>
<reference evidence="2 3" key="1">
    <citation type="submission" date="2021-04" db="EMBL/GenBank/DDBJ databases">
        <authorList>
            <person name="Huq M.A."/>
        </authorList>
    </citation>
    <scope>NUCLEOTIDE SEQUENCE [LARGE SCALE GENOMIC DNA]</scope>
    <source>
        <strain evidence="2 3">MAH-13</strain>
    </source>
</reference>
<gene>
    <name evidence="2" type="ORF">J7I44_13230</name>
</gene>
<proteinExistence type="predicted"/>
<keyword evidence="3" id="KW-1185">Reference proteome</keyword>
<name>A0ABS4DQF9_9GAMM</name>
<sequence>MESAVAPLSRLLVLRPLAAVLALVGLPSPSQAADAHRAVVAKPGDIVLMRNVSTRAAVRAAPPGMALMVSPSPQPEILASLGSGELSDDDIAQLGASPAPIAQLQTTVGRALDGMLVRNGGSTTVAGNGVSNTVATPIGAVGNATRGIGDQVQGALAQLPFGNGH</sequence>
<feature type="signal peptide" evidence="1">
    <location>
        <begin position="1"/>
        <end position="32"/>
    </location>
</feature>
<evidence type="ECO:0000256" key="1">
    <source>
        <dbReference type="SAM" id="SignalP"/>
    </source>
</evidence>
<dbReference type="RefSeq" id="WP_209621679.1">
    <property type="nucleotide sequence ID" value="NZ_JAGJRS010000026.1"/>
</dbReference>
<accession>A0ABS4DQF9</accession>
<protein>
    <recommendedName>
        <fullName evidence="4">Secreted protein</fullName>
    </recommendedName>
</protein>
<feature type="chain" id="PRO_5046307141" description="Secreted protein" evidence="1">
    <location>
        <begin position="33"/>
        <end position="165"/>
    </location>
</feature>
<dbReference type="Proteomes" id="UP000823790">
    <property type="component" value="Unassembled WGS sequence"/>
</dbReference>